<evidence type="ECO:0000313" key="4">
    <source>
        <dbReference type="Proteomes" id="UP000595237"/>
    </source>
</evidence>
<dbReference type="Proteomes" id="UP000317572">
    <property type="component" value="Chromosome"/>
</dbReference>
<keyword evidence="4" id="KW-1185">Reference proteome</keyword>
<gene>
    <name evidence="1" type="ORF">EGO53_09855</name>
    <name evidence="2" type="ORF">I6I38_11620</name>
</gene>
<accession>A0A515CV83</accession>
<evidence type="ECO:0000313" key="3">
    <source>
        <dbReference type="Proteomes" id="UP000317572"/>
    </source>
</evidence>
<reference evidence="1 3" key="1">
    <citation type="submission" date="2018-11" db="EMBL/GenBank/DDBJ databases">
        <title>The first complete genome of Serratia liquefaciens isolated from metalophyte plant revel distinctness adaptive mechanisms in an extreme habitat.</title>
        <authorList>
            <person name="Caneschi W.L."/>
            <person name="Sanchez A.B."/>
            <person name="Felestrino E.B."/>
            <person name="Assis R.A.B."/>
            <person name="Lemes C.G.C."/>
            <person name="Cordeiro I.F."/>
            <person name="Fonseca N.P."/>
            <person name="Villa M."/>
            <person name="Vieira I.T."/>
            <person name="Moraes L.A."/>
            <person name="Kamino L.H.Y."/>
            <person name="do Carmo F."/>
            <person name="Garcia C.M."/>
            <person name="Almeida N.F."/>
            <person name="Silva R.S."/>
            <person name="Ferro J.A."/>
            <person name="Ferro M.I.T."/>
            <person name="Varani A.M."/>
            <person name="Ferreira R.M."/>
            <person name="dos Santos V.L."/>
            <person name="Silva U.C."/>
            <person name="Setubal J.C."/>
            <person name="Moreira L.M."/>
        </authorList>
    </citation>
    <scope>NUCLEOTIDE SEQUENCE [LARGE SCALE GENOMIC DNA]</scope>
    <source>
        <strain evidence="1 3">FG3</strain>
    </source>
</reference>
<dbReference type="AlphaFoldDB" id="A0A515CV83"/>
<organism evidence="1 3">
    <name type="scientific">Serratia liquefaciens</name>
    <dbReference type="NCBI Taxonomy" id="614"/>
    <lineage>
        <taxon>Bacteria</taxon>
        <taxon>Pseudomonadati</taxon>
        <taxon>Pseudomonadota</taxon>
        <taxon>Gammaproteobacteria</taxon>
        <taxon>Enterobacterales</taxon>
        <taxon>Yersiniaceae</taxon>
        <taxon>Serratia</taxon>
    </lineage>
</organism>
<name>A0A515CV83_SERLI</name>
<reference evidence="2 4" key="2">
    <citation type="submission" date="2021-01" db="EMBL/GenBank/DDBJ databases">
        <title>FDA dAtabase for Regulatory Grade micrObial Sequences (FDA-ARGOS): Supporting development and validation of Infectious Disease Dx tests.</title>
        <authorList>
            <person name="Blissenbach B."/>
            <person name="Krut O."/>
            <person name="Tallon L."/>
            <person name="Sadzewicz L."/>
            <person name="Zhao X."/>
            <person name="Boylan J."/>
            <person name="Ott S."/>
            <person name="Bowen H."/>
            <person name="Vavikolanu K."/>
            <person name="Mehta A."/>
            <person name="Aluvathingal J."/>
            <person name="Nadendla S."/>
            <person name="Yan Y."/>
            <person name="Sichtig H."/>
        </authorList>
    </citation>
    <scope>NUCLEOTIDE SEQUENCE [LARGE SCALE GENOMIC DNA]</scope>
    <source>
        <strain evidence="2 4">FDAARGOS_1081</strain>
    </source>
</reference>
<protein>
    <submittedName>
        <fullName evidence="1">Uncharacterized protein</fullName>
    </submittedName>
</protein>
<dbReference type="Proteomes" id="UP000595237">
    <property type="component" value="Chromosome"/>
</dbReference>
<evidence type="ECO:0000313" key="1">
    <source>
        <dbReference type="EMBL" id="QDL32076.1"/>
    </source>
</evidence>
<sequence>MMFKKGRPKMLFRRENTTARGAIRHGGEYRWQRHKKHAIDENLPMREGMHGRMQQGIDYTPLFKFLLRNVGQPWVDVHREAISRLDKEEPIFYLVALQRKNWSSYVRYGESSYYSGLCIDEQGLLQKVNPEFTAEDVPVRCRCCTYTFNGERVPVTEKNWLKPYEKENWE</sequence>
<dbReference type="RefSeq" id="WP_142815194.1">
    <property type="nucleotide sequence ID" value="NZ_CAMIQU010000001.1"/>
</dbReference>
<evidence type="ECO:0000313" key="2">
    <source>
        <dbReference type="EMBL" id="QQU57579.1"/>
    </source>
</evidence>
<proteinExistence type="predicted"/>
<dbReference type="EMBL" id="CP033893">
    <property type="protein sequence ID" value="QDL32076.1"/>
    <property type="molecule type" value="Genomic_DNA"/>
</dbReference>
<dbReference type="EMBL" id="CP068148">
    <property type="protein sequence ID" value="QQU57579.1"/>
    <property type="molecule type" value="Genomic_DNA"/>
</dbReference>